<keyword evidence="3" id="KW-1185">Reference proteome</keyword>
<dbReference type="SUPFAM" id="SSF54277">
    <property type="entry name" value="CAD &amp; PB1 domains"/>
    <property type="match status" value="1"/>
</dbReference>
<reference evidence="2 3" key="1">
    <citation type="submission" date="2024-03" db="EMBL/GenBank/DDBJ databases">
        <title>The Acrasis kona genome and developmental transcriptomes reveal deep origins of eukaryotic multicellular pathways.</title>
        <authorList>
            <person name="Sheikh S."/>
            <person name="Fu C.-J."/>
            <person name="Brown M.W."/>
            <person name="Baldauf S.L."/>
        </authorList>
    </citation>
    <scope>NUCLEOTIDE SEQUENCE [LARGE SCALE GENOMIC DNA]</scope>
    <source>
        <strain evidence="2 3">ATCC MYA-3509</strain>
    </source>
</reference>
<accession>A0AAW2ZL56</accession>
<evidence type="ECO:0000256" key="1">
    <source>
        <dbReference type="SAM" id="MobiDB-lite"/>
    </source>
</evidence>
<dbReference type="Proteomes" id="UP001431209">
    <property type="component" value="Unassembled WGS sequence"/>
</dbReference>
<proteinExistence type="predicted"/>
<dbReference type="EMBL" id="JAOPGA020001632">
    <property type="protein sequence ID" value="KAL0490032.1"/>
    <property type="molecule type" value="Genomic_DNA"/>
</dbReference>
<dbReference type="AlphaFoldDB" id="A0AAW2ZL56"/>
<protein>
    <submittedName>
        <fullName evidence="2">Maltodextrin phosphorylase</fullName>
    </submittedName>
</protein>
<evidence type="ECO:0000313" key="2">
    <source>
        <dbReference type="EMBL" id="KAL0490032.1"/>
    </source>
</evidence>
<feature type="region of interest" description="Disordered" evidence="1">
    <location>
        <begin position="183"/>
        <end position="209"/>
    </location>
</feature>
<name>A0AAW2ZL56_9EUKA</name>
<sequence>MLTICNKNTKKSNSSETVVCKVYFPQDVSSLRSLTSSWPGESSDSQEIRRFNLSKNDEFVHFYNLVISSVTESSDIKMSYLDKESRWSSVDSSEEWRAAVSQARKVVNKQYRQLRFKVTTLDGSAVTLKPLSSTRTTRSKQSFISTSCCIVPTTTTDTYECFASNMMSVSQDFGEFQKQMKAMRKKSSAASQQQQEKKKRKCSSSSSSSSHMIHHADMFSNWTNACCPTKTIEVL</sequence>
<gene>
    <name evidence="2" type="ORF">AKO1_009376</name>
</gene>
<organism evidence="2 3">
    <name type="scientific">Acrasis kona</name>
    <dbReference type="NCBI Taxonomy" id="1008807"/>
    <lineage>
        <taxon>Eukaryota</taxon>
        <taxon>Discoba</taxon>
        <taxon>Heterolobosea</taxon>
        <taxon>Tetramitia</taxon>
        <taxon>Eutetramitia</taxon>
        <taxon>Acrasidae</taxon>
        <taxon>Acrasis</taxon>
    </lineage>
</organism>
<evidence type="ECO:0000313" key="3">
    <source>
        <dbReference type="Proteomes" id="UP001431209"/>
    </source>
</evidence>
<comment type="caution">
    <text evidence="2">The sequence shown here is derived from an EMBL/GenBank/DDBJ whole genome shotgun (WGS) entry which is preliminary data.</text>
</comment>